<evidence type="ECO:0000256" key="1">
    <source>
        <dbReference type="ARBA" id="ARBA00004141"/>
    </source>
</evidence>
<feature type="domain" description="C2H2-type" evidence="17">
    <location>
        <begin position="92"/>
        <end position="119"/>
    </location>
</feature>
<keyword evidence="12 16" id="KW-0472">Membrane</keyword>
<dbReference type="Gene3D" id="3.30.160.60">
    <property type="entry name" value="Classic Zinc Finger"/>
    <property type="match status" value="10"/>
</dbReference>
<evidence type="ECO:0000256" key="15">
    <source>
        <dbReference type="SAM" id="MobiDB-lite"/>
    </source>
</evidence>
<protein>
    <recommendedName>
        <fullName evidence="3">Solute carrier family 12 member 9</fullName>
    </recommendedName>
</protein>
<dbReference type="SUPFAM" id="SSF57667">
    <property type="entry name" value="beta-beta-alpha zinc fingers"/>
    <property type="match status" value="3"/>
</dbReference>
<keyword evidence="11" id="KW-0805">Transcription regulation</keyword>
<feature type="transmembrane region" description="Helical" evidence="16">
    <location>
        <begin position="1698"/>
        <end position="1720"/>
    </location>
</feature>
<feature type="compositionally biased region" description="Low complexity" evidence="15">
    <location>
        <begin position="237"/>
        <end position="246"/>
    </location>
</feature>
<feature type="domain" description="C2H2-type" evidence="17">
    <location>
        <begin position="176"/>
        <end position="203"/>
    </location>
</feature>
<evidence type="ECO:0000256" key="8">
    <source>
        <dbReference type="ARBA" id="ARBA00022771"/>
    </source>
</evidence>
<feature type="compositionally biased region" description="Basic and acidic residues" evidence="15">
    <location>
        <begin position="722"/>
        <end position="741"/>
    </location>
</feature>
<feature type="compositionally biased region" description="Basic and acidic residues" evidence="15">
    <location>
        <begin position="19"/>
        <end position="33"/>
    </location>
</feature>
<evidence type="ECO:0000256" key="5">
    <source>
        <dbReference type="ARBA" id="ARBA00022692"/>
    </source>
</evidence>
<feature type="compositionally biased region" description="Basic and acidic residues" evidence="15">
    <location>
        <begin position="1285"/>
        <end position="1295"/>
    </location>
</feature>
<keyword evidence="4" id="KW-0813">Transport</keyword>
<evidence type="ECO:0000313" key="18">
    <source>
        <dbReference type="EMBL" id="KAL2723769.1"/>
    </source>
</evidence>
<feature type="transmembrane region" description="Helical" evidence="16">
    <location>
        <begin position="1811"/>
        <end position="1830"/>
    </location>
</feature>
<evidence type="ECO:0000313" key="19">
    <source>
        <dbReference type="Proteomes" id="UP001607303"/>
    </source>
</evidence>
<comment type="similarity">
    <text evidence="2">Belongs to the SLC12A transporter family.</text>
</comment>
<evidence type="ECO:0000256" key="13">
    <source>
        <dbReference type="ARBA" id="ARBA00023163"/>
    </source>
</evidence>
<feature type="transmembrane region" description="Helical" evidence="16">
    <location>
        <begin position="1475"/>
        <end position="1500"/>
    </location>
</feature>
<feature type="transmembrane region" description="Helical" evidence="16">
    <location>
        <begin position="1751"/>
        <end position="1768"/>
    </location>
</feature>
<evidence type="ECO:0000256" key="6">
    <source>
        <dbReference type="ARBA" id="ARBA00022723"/>
    </source>
</evidence>
<dbReference type="Pfam" id="PF00324">
    <property type="entry name" value="AA_permease"/>
    <property type="match status" value="1"/>
</dbReference>
<feature type="transmembrane region" description="Helical" evidence="16">
    <location>
        <begin position="1521"/>
        <end position="1544"/>
    </location>
</feature>
<dbReference type="Gene3D" id="1.20.1740.10">
    <property type="entry name" value="Amino acid/polyamine transporter I"/>
    <property type="match status" value="1"/>
</dbReference>
<dbReference type="GO" id="GO:0015377">
    <property type="term" value="F:chloride:monoatomic cation symporter activity"/>
    <property type="evidence" value="ECO:0007669"/>
    <property type="project" value="UniProtKB-ARBA"/>
</dbReference>
<feature type="transmembrane region" description="Helical" evidence="16">
    <location>
        <begin position="1780"/>
        <end position="1799"/>
    </location>
</feature>
<dbReference type="InterPro" id="IPR013087">
    <property type="entry name" value="Znf_C2H2_type"/>
</dbReference>
<dbReference type="Proteomes" id="UP001607303">
    <property type="component" value="Unassembled WGS sequence"/>
</dbReference>
<dbReference type="GO" id="GO:0008270">
    <property type="term" value="F:zinc ion binding"/>
    <property type="evidence" value="ECO:0007669"/>
    <property type="project" value="UniProtKB-KW"/>
</dbReference>
<feature type="domain" description="C2H2-type" evidence="17">
    <location>
        <begin position="354"/>
        <end position="382"/>
    </location>
</feature>
<dbReference type="Pfam" id="PF00096">
    <property type="entry name" value="zf-C2H2"/>
    <property type="match status" value="3"/>
</dbReference>
<dbReference type="GO" id="GO:0016020">
    <property type="term" value="C:membrane"/>
    <property type="evidence" value="ECO:0007669"/>
    <property type="project" value="UniProtKB-SubCell"/>
</dbReference>
<evidence type="ECO:0000256" key="11">
    <source>
        <dbReference type="ARBA" id="ARBA00023015"/>
    </source>
</evidence>
<feature type="region of interest" description="Disordered" evidence="15">
    <location>
        <begin position="1259"/>
        <end position="1295"/>
    </location>
</feature>
<reference evidence="18 19" key="1">
    <citation type="journal article" date="2024" name="Ann. Entomol. Soc. Am.">
        <title>Genomic analyses of the southern and eastern yellowjacket wasps (Hymenoptera: Vespidae) reveal evolutionary signatures of social life.</title>
        <authorList>
            <person name="Catto M.A."/>
            <person name="Caine P.B."/>
            <person name="Orr S.E."/>
            <person name="Hunt B.G."/>
            <person name="Goodisman M.A.D."/>
        </authorList>
    </citation>
    <scope>NUCLEOTIDE SEQUENCE [LARGE SCALE GENOMIC DNA]</scope>
    <source>
        <strain evidence="18">232</strain>
        <tissue evidence="18">Head and thorax</tissue>
    </source>
</reference>
<sequence length="2284" mass="253896">MLFKGNSSRLELLIGKIQAHKEPSHEEPHKSKEALGTGSSSWHSEDGGPTSRRGGETPSSCATPTSASFPSEPEIDGEVGIGADGNNPTAPYPCQFCDRTFPRLSYLKKHEQSHGDQMPYRCSWCSRLFKHKRSRDRHVKLHTGDRRYRCSHCEAAFSRSDHLKIHMKTHDTQKPYQCTACSRGYNTAAALTSHMQSHKKHHQGTSNNGNKLQDSDYGRRSVSSHSTSSPPVPSSPSPSLNLSLNPKNTLKAPLGTSCSASTTPILNSPLKLACMYCTRDSFSCMQQLQMHVHTMHQAILSGENLVVTPSPSRTTDSVVDCSRDKLLDRSDGISKDQEKKYEERSMEKDYKNTFTCYQCTMKFSSLATLRDHLISIHRTDAFGTSLIMCPLCGIPCSSAAAYAEHYVLQHCENRRIAPQNPQEYMDPKLNGVYDTKSMRLQKNREASVIEPADLTSKHVKSSESNYTSSTLLCGQCGAALKDFESFREHLARHLQADHRNEAARFLCPKCETSFQDREDMLAHLTKHYLGQISKEYACSACKKLYPHPDLLQRHLLDSHAHHLYRCALCRDTFDSRVAIQVHFAVKHSQECRIYRCNACTAPNNENSPGNAPGEGRSFFRSEGEMANHVRNVHAPPALANNSPVARSPASTPGMTVNSGPRCVFCGIYCGSELELQLHLASHSTSLYRCPICREGFAVEFLLDRHIAQVHHAGEHQINARSNPRENGRLHRQPRSQEEVKSQKRGRSPASSNNNSLNQRDNNNKRPNFGVSGGQQCELCERGEFANEAELQAHKKLAHASSKVPSKSSSSSVSMTCAYCGEVCRSRNELESHMRMQHTSSEPGGRHKCNICDEVCPSGAILAEHKLQKHCKIQLSDTCVVCRGNLTTEALFLEHVQRHSLENVDPQQRLDNSLPHLPAPCVVCRQTLISDLECRLHARHHLRTSTSSPNTSSSPSPKQKPLNPSCCLCLREFSTEDFVNLPPNHFSGGQSLKVCKSCYVRYSQGLPILSSPYEHARGINNKCERSWIADKDLQWDGSGDRWDSDRGFKTEERSSINDQRADPKCDTKRCQECGVKFEDPEEAEKHKITVHNKTHDSGSSTYTCIQCQMSFPSEAMIQQHVTKEHLEASGKGAVDTLRCHLCIFEANSPLQLQSHLIEHTFAGCAALNCYICQALFTVPIALQNHMLQEHGLNARPYDCSKCTSKFFFKAELDHHVLMFHRVDENSALPETVKEMSQTKNQINSEDRKFDESVTIKEELLQGTEEEEDQQEEEGEEEEVNVDGQIEQERLDKEESEQKRTALKIEVDKQIESEKGETLTKTLHYIWEYKTGNMIAPEIGSTNAEPVHVRITSEKAPLISSRNVFQRLSSMFKFGKTSRTDGEGYVEFGSLGVDSTRTLGTFAGVFSPVTLSMFSALVFIRMGYIVGNAGLFVTLIQFIIAYGILLFTVASVCAISTNGAVEGVMISRTLGPEFGGSIGTLFFMANIVSSALCISGCAEGLVENFGPSGYLVGKNAFIPDGRWWRFLYCSLLNTANLLVCLIGATMFAKTSVAILAVVCICLGSVFLSFLVGGPMEIPIPDANTLVQNATEHANGSYTGLLSSTLANNLYSNYSADYTSPGTMTDFASVFGVLFSGVTGIMAGANMSGELKNPGTNIPRGTLSAVLFTFLCYILLSILTAATTSRFLLQNNFMYMMPINIWPPFVTVGILTATFSAGLSNLIGSSRVLEALAKDNVFGSGLNFIIQGTWQGNPIAAVFTSWSLVQIILLVGSLNTIAQINSVLFLLSYLATNLACLGLELASAPNFRPTFNYFTWHTATIGLLGTLIMMFVINSIYASSSIILCLILIIVLHLFSPSKNAPWGSISQALIFHQVRKYLLMLDSRKDHVKFWRPQMLLMVASPRSACPLIDFVNDLKKGGLYVIGHVKIGDFTGQNTDPTIEEYPHWLSLVDHMKVKAFVELTVTKTVREGLHHLIRISGMGAMKPNTIILGFYDEETPRNFFTDSQYSTAVFENTSENIGVSNNLIFPLRQNGTEKNVDPVQYVGMCSDVLRMKKNLCLCRNFYLLDKSQISKNSNLKYIDVWPVNFFQPSDQDPFDTTSLFMLQLACIINMVPVWKNLHLRVFHCEIADSSSTSLSISESQSSITEFPKVSNEHKIKKLLNVLRISASIKKIPNWGAQVSGLKGRSLIEPKLDTQYETGTENVDNTLSNVSKTYISSVNQLIKQHSSQTATTFIYLPAPPISNTWDENIMYRQYLQLLTELTMNLPPIVLVHGVSAVTSTTLSHE</sequence>
<gene>
    <name evidence="18" type="ORF">V1477_019001</name>
</gene>
<keyword evidence="19" id="KW-1185">Reference proteome</keyword>
<keyword evidence="7" id="KW-0677">Repeat</keyword>
<evidence type="ECO:0000256" key="12">
    <source>
        <dbReference type="ARBA" id="ARBA00023136"/>
    </source>
</evidence>
<keyword evidence="9" id="KW-0862">Zinc</keyword>
<evidence type="ECO:0000256" key="7">
    <source>
        <dbReference type="ARBA" id="ARBA00022737"/>
    </source>
</evidence>
<feature type="transmembrane region" description="Helical" evidence="16">
    <location>
        <begin position="1662"/>
        <end position="1686"/>
    </location>
</feature>
<feature type="compositionally biased region" description="Acidic residues" evidence="15">
    <location>
        <begin position="1262"/>
        <end position="1279"/>
    </location>
</feature>
<feature type="transmembrane region" description="Helical" evidence="16">
    <location>
        <begin position="1550"/>
        <end position="1569"/>
    </location>
</feature>
<feature type="domain" description="C2H2-type" evidence="17">
    <location>
        <begin position="120"/>
        <end position="147"/>
    </location>
</feature>
<feature type="compositionally biased region" description="Low complexity" evidence="15">
    <location>
        <begin position="943"/>
        <end position="956"/>
    </location>
</feature>
<feature type="domain" description="C2H2-type" evidence="17">
    <location>
        <begin position="505"/>
        <end position="527"/>
    </location>
</feature>
<keyword evidence="13" id="KW-0804">Transcription</keyword>
<comment type="subcellular location">
    <subcellularLocation>
        <location evidence="1">Membrane</location>
        <topology evidence="1">Multi-pass membrane protein</topology>
    </subcellularLocation>
</comment>
<feature type="compositionally biased region" description="Low complexity" evidence="15">
    <location>
        <begin position="57"/>
        <end position="71"/>
    </location>
</feature>
<feature type="domain" description="C2H2-type" evidence="17">
    <location>
        <begin position="687"/>
        <end position="716"/>
    </location>
</feature>
<dbReference type="FunFam" id="3.30.160.60:FF:000032">
    <property type="entry name" value="Krueppel-like factor 4"/>
    <property type="match status" value="1"/>
</dbReference>
<keyword evidence="10 16" id="KW-1133">Transmembrane helix</keyword>
<name>A0ABD2AT18_VESMC</name>
<evidence type="ECO:0000256" key="2">
    <source>
        <dbReference type="ARBA" id="ARBA00010593"/>
    </source>
</evidence>
<dbReference type="SMART" id="SM00355">
    <property type="entry name" value="ZnF_C2H2"/>
    <property type="match status" value="24"/>
</dbReference>
<dbReference type="FunFam" id="1.20.1740.10:FF:000013">
    <property type="entry name" value="Solute carrier family 12 member"/>
    <property type="match status" value="1"/>
</dbReference>
<feature type="transmembrane region" description="Helical" evidence="16">
    <location>
        <begin position="1837"/>
        <end position="1853"/>
    </location>
</feature>
<feature type="region of interest" description="Disordered" evidence="15">
    <location>
        <begin position="942"/>
        <end position="961"/>
    </location>
</feature>
<evidence type="ECO:0000256" key="16">
    <source>
        <dbReference type="SAM" id="Phobius"/>
    </source>
</evidence>
<feature type="region of interest" description="Disordered" evidence="15">
    <location>
        <begin position="1037"/>
        <end position="1059"/>
    </location>
</feature>
<evidence type="ECO:0000256" key="14">
    <source>
        <dbReference type="PROSITE-ProRule" id="PRU00042"/>
    </source>
</evidence>
<feature type="domain" description="C2H2-type" evidence="17">
    <location>
        <begin position="148"/>
        <end position="175"/>
    </location>
</feature>
<organism evidence="18 19">
    <name type="scientific">Vespula maculifrons</name>
    <name type="common">Eastern yellow jacket</name>
    <name type="synonym">Wasp</name>
    <dbReference type="NCBI Taxonomy" id="7453"/>
    <lineage>
        <taxon>Eukaryota</taxon>
        <taxon>Metazoa</taxon>
        <taxon>Ecdysozoa</taxon>
        <taxon>Arthropoda</taxon>
        <taxon>Hexapoda</taxon>
        <taxon>Insecta</taxon>
        <taxon>Pterygota</taxon>
        <taxon>Neoptera</taxon>
        <taxon>Endopterygota</taxon>
        <taxon>Hymenoptera</taxon>
        <taxon>Apocrita</taxon>
        <taxon>Aculeata</taxon>
        <taxon>Vespoidea</taxon>
        <taxon>Vespidae</taxon>
        <taxon>Vespinae</taxon>
        <taxon>Vespula</taxon>
    </lineage>
</organism>
<feature type="region of interest" description="Disordered" evidence="15">
    <location>
        <begin position="713"/>
        <end position="767"/>
    </location>
</feature>
<evidence type="ECO:0000259" key="17">
    <source>
        <dbReference type="PROSITE" id="PS50157"/>
    </source>
</evidence>
<feature type="region of interest" description="Disordered" evidence="15">
    <location>
        <begin position="14"/>
        <end position="84"/>
    </location>
</feature>
<keyword evidence="5 16" id="KW-0812">Transmembrane</keyword>
<feature type="transmembrane region" description="Helical" evidence="16">
    <location>
        <begin position="1624"/>
        <end position="1642"/>
    </location>
</feature>
<comment type="caution">
    <text evidence="18">The sequence shown here is derived from an EMBL/GenBank/DDBJ whole genome shotgun (WGS) entry which is preliminary data.</text>
</comment>
<dbReference type="Pfam" id="PF03522">
    <property type="entry name" value="SLC12"/>
    <property type="match status" value="1"/>
</dbReference>
<feature type="domain" description="C2H2-type" evidence="17">
    <location>
        <begin position="1196"/>
        <end position="1224"/>
    </location>
</feature>
<dbReference type="InterPro" id="IPR004841">
    <property type="entry name" value="AA-permease/SLC12A_dom"/>
</dbReference>
<feature type="transmembrane region" description="Helical" evidence="16">
    <location>
        <begin position="1397"/>
        <end position="1418"/>
    </location>
</feature>
<accession>A0ABD2AT18</accession>
<dbReference type="PANTHER" id="PTHR11827:SF72">
    <property type="entry name" value="GH08340P"/>
    <property type="match status" value="1"/>
</dbReference>
<dbReference type="InterPro" id="IPR036236">
    <property type="entry name" value="Znf_C2H2_sf"/>
</dbReference>
<evidence type="ECO:0000256" key="10">
    <source>
        <dbReference type="ARBA" id="ARBA00022989"/>
    </source>
</evidence>
<feature type="domain" description="C2H2-type" evidence="17">
    <location>
        <begin position="536"/>
        <end position="560"/>
    </location>
</feature>
<evidence type="ECO:0000256" key="3">
    <source>
        <dbReference type="ARBA" id="ARBA00019359"/>
    </source>
</evidence>
<dbReference type="PANTHER" id="PTHR11827">
    <property type="entry name" value="SOLUTE CARRIER FAMILY 12, CATION COTRANSPORTERS"/>
    <property type="match status" value="1"/>
</dbReference>
<keyword evidence="6" id="KW-0479">Metal-binding</keyword>
<dbReference type="InterPro" id="IPR004842">
    <property type="entry name" value="SLC12A_fam"/>
</dbReference>
<evidence type="ECO:0000256" key="4">
    <source>
        <dbReference type="ARBA" id="ARBA00022448"/>
    </source>
</evidence>
<feature type="domain" description="C2H2-type" evidence="17">
    <location>
        <begin position="814"/>
        <end position="842"/>
    </location>
</feature>
<feature type="domain" description="C2H2-type" evidence="17">
    <location>
        <begin position="564"/>
        <end position="592"/>
    </location>
</feature>
<dbReference type="PROSITE" id="PS00028">
    <property type="entry name" value="ZINC_FINGER_C2H2_1"/>
    <property type="match status" value="13"/>
</dbReference>
<proteinExistence type="inferred from homology"/>
<feature type="transmembrane region" description="Helical" evidence="16">
    <location>
        <begin position="1430"/>
        <end position="1455"/>
    </location>
</feature>
<keyword evidence="8 14" id="KW-0863">Zinc-finger</keyword>
<evidence type="ECO:0000256" key="9">
    <source>
        <dbReference type="ARBA" id="ARBA00022833"/>
    </source>
</evidence>
<feature type="region of interest" description="Disordered" evidence="15">
    <location>
        <begin position="192"/>
        <end position="246"/>
    </location>
</feature>
<feature type="compositionally biased region" description="Low complexity" evidence="15">
    <location>
        <begin position="750"/>
        <end position="760"/>
    </location>
</feature>
<dbReference type="EMBL" id="JAYRBN010000113">
    <property type="protein sequence ID" value="KAL2723769.1"/>
    <property type="molecule type" value="Genomic_DNA"/>
</dbReference>
<dbReference type="PROSITE" id="PS50157">
    <property type="entry name" value="ZINC_FINGER_C2H2_2"/>
    <property type="match status" value="11"/>
</dbReference>
<feature type="non-terminal residue" evidence="18">
    <location>
        <position position="2284"/>
    </location>
</feature>
<dbReference type="InterPro" id="IPR018491">
    <property type="entry name" value="SLC12_C"/>
</dbReference>